<keyword evidence="3" id="KW-1185">Reference proteome</keyword>
<feature type="compositionally biased region" description="Basic and acidic residues" evidence="1">
    <location>
        <begin position="312"/>
        <end position="331"/>
    </location>
</feature>
<dbReference type="STRING" id="29172.A0A0D8XHL6"/>
<feature type="compositionally biased region" description="Basic and acidic residues" evidence="1">
    <location>
        <begin position="269"/>
        <end position="293"/>
    </location>
</feature>
<organism evidence="2 3">
    <name type="scientific">Dictyocaulus viviparus</name>
    <name type="common">Bovine lungworm</name>
    <dbReference type="NCBI Taxonomy" id="29172"/>
    <lineage>
        <taxon>Eukaryota</taxon>
        <taxon>Metazoa</taxon>
        <taxon>Ecdysozoa</taxon>
        <taxon>Nematoda</taxon>
        <taxon>Chromadorea</taxon>
        <taxon>Rhabditida</taxon>
        <taxon>Rhabditina</taxon>
        <taxon>Rhabditomorpha</taxon>
        <taxon>Strongyloidea</taxon>
        <taxon>Metastrongylidae</taxon>
        <taxon>Dictyocaulus</taxon>
    </lineage>
</organism>
<dbReference type="CDD" id="cd22249">
    <property type="entry name" value="UDM1_RNF168_RNF169-like"/>
    <property type="match status" value="1"/>
</dbReference>
<evidence type="ECO:0000313" key="3">
    <source>
        <dbReference type="Proteomes" id="UP000053766"/>
    </source>
</evidence>
<feature type="region of interest" description="Disordered" evidence="1">
    <location>
        <begin position="364"/>
        <end position="429"/>
    </location>
</feature>
<evidence type="ECO:0000256" key="1">
    <source>
        <dbReference type="SAM" id="MobiDB-lite"/>
    </source>
</evidence>
<accession>A0A0D8XHL6</accession>
<name>A0A0D8XHL6_DICVI</name>
<reference evidence="3" key="2">
    <citation type="journal article" date="2016" name="Sci. Rep.">
        <title>Dictyocaulus viviparus genome, variome and transcriptome elucidate lungworm biology and support future intervention.</title>
        <authorList>
            <person name="McNulty S.N."/>
            <person name="Strube C."/>
            <person name="Rosa B.A."/>
            <person name="Martin J.C."/>
            <person name="Tyagi R."/>
            <person name="Choi Y.J."/>
            <person name="Wang Q."/>
            <person name="Hallsworth Pepin K."/>
            <person name="Zhang X."/>
            <person name="Ozersky P."/>
            <person name="Wilson R.K."/>
            <person name="Sternberg P.W."/>
            <person name="Gasser R.B."/>
            <person name="Mitreva M."/>
        </authorList>
    </citation>
    <scope>NUCLEOTIDE SEQUENCE [LARGE SCALE GENOMIC DNA]</scope>
    <source>
        <strain evidence="3">HannoverDv2000</strain>
    </source>
</reference>
<sequence>MVRTYAYNPSIENSSFSPYFGNSSVRSVSLSQQHQQHIETKLSETPIVQIESHEERHHQPQQHSTVPSHYHMPLHSPHIDPIGSIISLRVLYLEGRLCYVPVEPHLQCVINQQFGENHAYKYPSSSSSVHLTAPQSQNLHNKEAVAFQKRSTYIQFFLDDTPPWLVSHPQPKSGIRKSRLWMGEYNSTSENNLSHSNTAERPLISFDDSAIKPDMHKKTLSEKEQHKLDLLKQIEENKLRRQMEIELERKQEERDIKKLEEYNEKIRKEEENEKKRQREKMKLVERQNEEVLKSSKTQTMDHHRRSISSPNQKEKSYRERTNQSSNRDEQQLEWWEKKPCWEGTLGEDRSNTVIPAIPTISEMRRKSDINMSRRRTNNYNPADSVETHQSEGSRTSQDSQRNKKKCRTRSTSTASEKQISPGSSRNSVHQQIQVLKTSVLCIVHRRLYFNTAADVFNSINSQ</sequence>
<evidence type="ECO:0008006" key="4">
    <source>
        <dbReference type="Google" id="ProtNLM"/>
    </source>
</evidence>
<dbReference type="AlphaFoldDB" id="A0A0D8XHL6"/>
<dbReference type="OrthoDB" id="5838615at2759"/>
<protein>
    <recommendedName>
        <fullName evidence="4">CCDC66 domain-containing protein</fullName>
    </recommendedName>
</protein>
<dbReference type="Proteomes" id="UP000053766">
    <property type="component" value="Unassembled WGS sequence"/>
</dbReference>
<evidence type="ECO:0000313" key="2">
    <source>
        <dbReference type="EMBL" id="KJH43234.1"/>
    </source>
</evidence>
<feature type="region of interest" description="Disordered" evidence="1">
    <location>
        <begin position="269"/>
        <end position="331"/>
    </location>
</feature>
<proteinExistence type="predicted"/>
<gene>
    <name evidence="2" type="ORF">DICVIV_10750</name>
</gene>
<feature type="compositionally biased region" description="Polar residues" evidence="1">
    <location>
        <begin position="409"/>
        <end position="429"/>
    </location>
</feature>
<dbReference type="EMBL" id="KN716579">
    <property type="protein sequence ID" value="KJH43234.1"/>
    <property type="molecule type" value="Genomic_DNA"/>
</dbReference>
<reference evidence="2 3" key="1">
    <citation type="submission" date="2013-11" db="EMBL/GenBank/DDBJ databases">
        <title>Draft genome of the bovine lungworm Dictyocaulus viviparus.</title>
        <authorList>
            <person name="Mitreva M."/>
        </authorList>
    </citation>
    <scope>NUCLEOTIDE SEQUENCE [LARGE SCALE GENOMIC DNA]</scope>
    <source>
        <strain evidence="2 3">HannoverDv2000</strain>
    </source>
</reference>